<dbReference type="EMBL" id="PKLZ01000003">
    <property type="protein sequence ID" value="PLW83341.1"/>
    <property type="molecule type" value="Genomic_DNA"/>
</dbReference>
<dbReference type="Proteomes" id="UP000234845">
    <property type="component" value="Unassembled WGS sequence"/>
</dbReference>
<evidence type="ECO:0000313" key="2">
    <source>
        <dbReference type="EMBL" id="PLW83341.1"/>
    </source>
</evidence>
<dbReference type="Pfam" id="PF11920">
    <property type="entry name" value="DUF3438"/>
    <property type="match status" value="1"/>
</dbReference>
<dbReference type="NCBIfam" id="TIGR03749">
    <property type="entry name" value="conj_TIGR03749"/>
    <property type="match status" value="1"/>
</dbReference>
<organism evidence="2 3">
    <name type="scientific">Kineobactrum sediminis</name>
    <dbReference type="NCBI Taxonomy" id="1905677"/>
    <lineage>
        <taxon>Bacteria</taxon>
        <taxon>Pseudomonadati</taxon>
        <taxon>Pseudomonadota</taxon>
        <taxon>Gammaproteobacteria</taxon>
        <taxon>Cellvibrionales</taxon>
        <taxon>Halieaceae</taxon>
        <taxon>Kineobactrum</taxon>
    </lineage>
</organism>
<gene>
    <name evidence="2" type="ORF">CWI75_08055</name>
</gene>
<feature type="signal peptide" evidence="1">
    <location>
        <begin position="1"/>
        <end position="35"/>
    </location>
</feature>
<evidence type="ECO:0000256" key="1">
    <source>
        <dbReference type="SAM" id="SignalP"/>
    </source>
</evidence>
<keyword evidence="1" id="KW-0732">Signal</keyword>
<dbReference type="InterPro" id="IPR021844">
    <property type="entry name" value="Integr_conj_element_PFL4704"/>
</dbReference>
<name>A0A2N5Y4N0_9GAMM</name>
<keyword evidence="3" id="KW-1185">Reference proteome</keyword>
<dbReference type="AlphaFoldDB" id="A0A2N5Y4N0"/>
<reference evidence="3" key="1">
    <citation type="submission" date="2017-11" db="EMBL/GenBank/DDBJ databases">
        <title>The draft genome sequence of Chromatocurvus sp. F02.</title>
        <authorList>
            <person name="Du Z.-J."/>
            <person name="Chang Y.-Q."/>
        </authorList>
    </citation>
    <scope>NUCLEOTIDE SEQUENCE [LARGE SCALE GENOMIC DNA]</scope>
    <source>
        <strain evidence="3">F02</strain>
    </source>
</reference>
<feature type="chain" id="PRO_5015008610" evidence="1">
    <location>
        <begin position="36"/>
        <end position="269"/>
    </location>
</feature>
<dbReference type="OrthoDB" id="7064293at2"/>
<protein>
    <submittedName>
        <fullName evidence="2">TIGR03749 family integrating conjugative element protein</fullName>
    </submittedName>
</protein>
<proteinExistence type="predicted"/>
<evidence type="ECO:0000313" key="3">
    <source>
        <dbReference type="Proteomes" id="UP000234845"/>
    </source>
</evidence>
<accession>A0A2N5Y4N0</accession>
<comment type="caution">
    <text evidence="2">The sequence shown here is derived from an EMBL/GenBank/DDBJ whole genome shotgun (WGS) entry which is preliminary data.</text>
</comment>
<sequence>MQRNNRTDLSIVCTLIIPAAAWLSGLLFLSASATAALESTERIVWRKIPITLDLGVGQERLVHFPSPVSVGLPEHLQGRLRIQSSAGTVYWLAQHPFPPTRILVRATDDSQVYLLDVAAPLQGGSTSPVEIALPRQPPVASTEPVPAGPSTHGYVSLTRFAAQQLYAPQRLQTPLPGAVRVPVPAKPVALVRGGAVVAVPLASWRSGPRYVTAVKLTNTSPQAQELLAQGLRGEWLAATFQHHRLLPAGDEADHTVVYLISDRPFSGLF</sequence>